<dbReference type="InterPro" id="IPR045338">
    <property type="entry name" value="DUF6535"/>
</dbReference>
<dbReference type="AlphaFoldDB" id="A0AAV5AIH3"/>
<gene>
    <name evidence="4" type="ORF">Clacol_007181</name>
</gene>
<evidence type="ECO:0000259" key="3">
    <source>
        <dbReference type="Pfam" id="PF20153"/>
    </source>
</evidence>
<feature type="compositionally biased region" description="Low complexity" evidence="1">
    <location>
        <begin position="89"/>
        <end position="103"/>
    </location>
</feature>
<evidence type="ECO:0000313" key="4">
    <source>
        <dbReference type="EMBL" id="GJJ12934.1"/>
    </source>
</evidence>
<accession>A0AAV5AIH3</accession>
<dbReference type="Proteomes" id="UP001050691">
    <property type="component" value="Unassembled WGS sequence"/>
</dbReference>
<name>A0AAV5AIH3_9AGAM</name>
<feature type="domain" description="DUF6535" evidence="3">
    <location>
        <begin position="192"/>
        <end position="372"/>
    </location>
</feature>
<protein>
    <recommendedName>
        <fullName evidence="3">DUF6535 domain-containing protein</fullName>
    </recommendedName>
</protein>
<keyword evidence="5" id="KW-1185">Reference proteome</keyword>
<keyword evidence="2" id="KW-0812">Transmembrane</keyword>
<feature type="transmembrane region" description="Helical" evidence="2">
    <location>
        <begin position="289"/>
        <end position="310"/>
    </location>
</feature>
<organism evidence="4 5">
    <name type="scientific">Clathrus columnatus</name>
    <dbReference type="NCBI Taxonomy" id="1419009"/>
    <lineage>
        <taxon>Eukaryota</taxon>
        <taxon>Fungi</taxon>
        <taxon>Dikarya</taxon>
        <taxon>Basidiomycota</taxon>
        <taxon>Agaricomycotina</taxon>
        <taxon>Agaricomycetes</taxon>
        <taxon>Phallomycetidae</taxon>
        <taxon>Phallales</taxon>
        <taxon>Clathraceae</taxon>
        <taxon>Clathrus</taxon>
    </lineage>
</organism>
<feature type="region of interest" description="Disordered" evidence="1">
    <location>
        <begin position="1"/>
        <end position="24"/>
    </location>
</feature>
<comment type="caution">
    <text evidence="4">The sequence shown here is derived from an EMBL/GenBank/DDBJ whole genome shotgun (WGS) entry which is preliminary data.</text>
</comment>
<feature type="compositionally biased region" description="Gly residues" evidence="1">
    <location>
        <begin position="119"/>
        <end position="130"/>
    </location>
</feature>
<dbReference type="EMBL" id="BPWL01000008">
    <property type="protein sequence ID" value="GJJ12934.1"/>
    <property type="molecule type" value="Genomic_DNA"/>
</dbReference>
<proteinExistence type="predicted"/>
<feature type="region of interest" description="Disordered" evidence="1">
    <location>
        <begin position="86"/>
        <end position="168"/>
    </location>
</feature>
<feature type="transmembrane region" description="Helical" evidence="2">
    <location>
        <begin position="378"/>
        <end position="402"/>
    </location>
</feature>
<feature type="transmembrane region" description="Helical" evidence="2">
    <location>
        <begin position="216"/>
        <end position="236"/>
    </location>
</feature>
<evidence type="ECO:0000256" key="1">
    <source>
        <dbReference type="SAM" id="MobiDB-lite"/>
    </source>
</evidence>
<feature type="transmembrane region" description="Helical" evidence="2">
    <location>
        <begin position="342"/>
        <end position="372"/>
    </location>
</feature>
<dbReference type="Pfam" id="PF20153">
    <property type="entry name" value="DUF6535"/>
    <property type="match status" value="1"/>
</dbReference>
<sequence length="1109" mass="127122">MVTQSVCAGSSTSPAALRKSESGYGQEAGFDPYKKGLTAIGQLNITHGKLEPLFPNLPYKGFGFQRIAFDERTGDIETRFRHAERMNDDVNPNDPVDENVNNPRFDSPIDSSNIRWNGDGDGNGNGNGSRGGRRSGNFPGMNRGLSRSKTLGIKRSIPSGGASGDTFGKFDYEQKYPEDPYGEEAGEYARVWLTYLDETEQYDRDKIDGWKDTIDVLMVLAGLFSAVVTTLVVQSIQNLQIDYTQVSASLLFELIQIQRAVANGESAESVSASSINPNTPFNPTVTDTIVNGLWFTSLTLALATALLAVLTKQWLYQYSSLTFGTPRERCRLRQFRYQGLEIWKVAIIIELLPVLMHIALALFLAGLVIFLIPLNLEIAWTVGVITGIAYISYVLSVFLPIWDPQCPYTIPLTIYLRDFGRFIQYGWHSLINLGISYESMGPAERKVRTVTLKHLARLTKPDSIVLPLRRLYRYCYMALRNFLRRLKKLKSLIITHLRLRLHHSPPPELHLQNHREHEKKVVQQGGILIDANAISWLSSVSSNPSVQRITAQSIGGLPYGINGNLLTIEEEIVYEFIDEFVNVPKYSAIQVATLRRLILSWLHYDNKIIDDDLIWFPDPPKIRPHEPEFAELCRFLKSDPTDTLIQCMDGDKQGLSWPLVVWSYLFRNAEHRSALALALLTWPPAESLFVWDDRKVTPISGKEDLTLSELSFRHPHIVGKWIFTYLCKYFDVQLDRKHSEFVFLGEVHYTRYSLFRTIYRALAQPHTASDFSRWNPFLIKISLLYLVRNFETYVTAHELDLDDYGELAKAFERDIIWSESFFDDESVVPQSRAHAFQIYNVLQKTRTMTEPLQEQTIYCIYNYLVRPNASRWTPPVESRNTALHLLTGMTLPRFCKFLCTLPDPRLALILFHARQGMTRSHAETFLSVYKIASRNSSSRLYYILYDPSVLEELCKGLAIADCPHYLLRIARLDPSNSNWRDCYKRLLNSIREELESSVMYSRDDVPPHYQEHRKEWLLLYSLCYHLRPILQVDLSGDEFSLQKLSDIFPQHSPDRISKLNNLVLQQRETYLFRLSQFFDSIENQLIKTLNPTSCVDGGWDDDSLGQTPV</sequence>
<reference evidence="4" key="1">
    <citation type="submission" date="2021-10" db="EMBL/GenBank/DDBJ databases">
        <title>De novo Genome Assembly of Clathrus columnatus (Basidiomycota, Fungi) Using Illumina and Nanopore Sequence Data.</title>
        <authorList>
            <person name="Ogiso-Tanaka E."/>
            <person name="Itagaki H."/>
            <person name="Hosoya T."/>
            <person name="Hosaka K."/>
        </authorList>
    </citation>
    <scope>NUCLEOTIDE SEQUENCE</scope>
    <source>
        <strain evidence="4">MO-923</strain>
    </source>
</reference>
<evidence type="ECO:0000313" key="5">
    <source>
        <dbReference type="Proteomes" id="UP001050691"/>
    </source>
</evidence>
<evidence type="ECO:0000256" key="2">
    <source>
        <dbReference type="SAM" id="Phobius"/>
    </source>
</evidence>
<keyword evidence="2" id="KW-1133">Transmembrane helix</keyword>
<keyword evidence="2" id="KW-0472">Membrane</keyword>
<feature type="compositionally biased region" description="Polar residues" evidence="1">
    <location>
        <begin position="1"/>
        <end position="14"/>
    </location>
</feature>